<feature type="transmembrane region" description="Helical" evidence="1">
    <location>
        <begin position="59"/>
        <end position="80"/>
    </location>
</feature>
<keyword evidence="4" id="KW-1185">Reference proteome</keyword>
<feature type="domain" description="DUF1648" evidence="2">
    <location>
        <begin position="25"/>
        <end position="68"/>
    </location>
</feature>
<dbReference type="RefSeq" id="WP_176789308.1">
    <property type="nucleotide sequence ID" value="NZ_FNPU01000003.1"/>
</dbReference>
<name>A0A1Q2CEB7_9ACTN</name>
<sequence>MAAEAKLLQREPAGGWRRLVLAAAVVGWLLSLVWLNLTLPERVPTHWSGGGVPDGWSSRTSAVGFALLLPLATVAPMLWISRLVLVWPDGINAPHKEWWLGRPRRLIRFERLLREDLMVIVALTLGLFVAISLIIGYAAHEPGGVVPAWWFPVLVVAYLAVLTAVTVRIYTGSRYRPDDHDRELA</sequence>
<dbReference type="STRING" id="1610493.RPIT_05850"/>
<dbReference type="EMBL" id="CP019605">
    <property type="protein sequence ID" value="AQP44395.1"/>
    <property type="molecule type" value="Genomic_DNA"/>
</dbReference>
<evidence type="ECO:0000313" key="4">
    <source>
        <dbReference type="Proteomes" id="UP000188324"/>
    </source>
</evidence>
<proteinExistence type="predicted"/>
<dbReference type="Proteomes" id="UP000188324">
    <property type="component" value="Chromosome"/>
</dbReference>
<accession>A0A1Q2CEB7</accession>
<evidence type="ECO:0000259" key="2">
    <source>
        <dbReference type="Pfam" id="PF07853"/>
    </source>
</evidence>
<feature type="transmembrane region" description="Helical" evidence="1">
    <location>
        <begin position="20"/>
        <end position="39"/>
    </location>
</feature>
<keyword evidence="1" id="KW-0472">Membrane</keyword>
<dbReference type="InterPro" id="IPR012867">
    <property type="entry name" value="DUF1648"/>
</dbReference>
<protein>
    <recommendedName>
        <fullName evidence="2">DUF1648 domain-containing protein</fullName>
    </recommendedName>
</protein>
<dbReference type="AlphaFoldDB" id="A0A1Q2CEB7"/>
<keyword evidence="1" id="KW-1133">Transmembrane helix</keyword>
<gene>
    <name evidence="3" type="ORF">RPIT_05850</name>
</gene>
<evidence type="ECO:0000313" key="3">
    <source>
        <dbReference type="EMBL" id="AQP44395.1"/>
    </source>
</evidence>
<feature type="transmembrane region" description="Helical" evidence="1">
    <location>
        <begin position="149"/>
        <end position="170"/>
    </location>
</feature>
<reference evidence="3 4" key="1">
    <citation type="journal article" date="2016" name="Int. J. Syst. Evol. Microbiol.">
        <title>Tessaracoccus flavus sp. nov., isolated from the drainage system of a lindane-producing factory.</title>
        <authorList>
            <person name="Kumari R."/>
            <person name="Singh P."/>
            <person name="Schumann P."/>
            <person name="Lal R."/>
        </authorList>
    </citation>
    <scope>NUCLEOTIDE SEQUENCE [LARGE SCALE GENOMIC DNA]</scope>
    <source>
        <strain evidence="3 4">RP1T</strain>
    </source>
</reference>
<organism evidence="3 4">
    <name type="scientific">Tessaracoccus flavus</name>
    <dbReference type="NCBI Taxonomy" id="1610493"/>
    <lineage>
        <taxon>Bacteria</taxon>
        <taxon>Bacillati</taxon>
        <taxon>Actinomycetota</taxon>
        <taxon>Actinomycetes</taxon>
        <taxon>Propionibacteriales</taxon>
        <taxon>Propionibacteriaceae</taxon>
        <taxon>Tessaracoccus</taxon>
    </lineage>
</organism>
<dbReference type="Pfam" id="PF07853">
    <property type="entry name" value="DUF1648"/>
    <property type="match status" value="1"/>
</dbReference>
<keyword evidence="1" id="KW-0812">Transmembrane</keyword>
<dbReference type="KEGG" id="tfl:RPIT_05850"/>
<feature type="transmembrane region" description="Helical" evidence="1">
    <location>
        <begin position="117"/>
        <end position="137"/>
    </location>
</feature>
<evidence type="ECO:0000256" key="1">
    <source>
        <dbReference type="SAM" id="Phobius"/>
    </source>
</evidence>